<feature type="domain" description="PPIase FKBP-type" evidence="6">
    <location>
        <begin position="112"/>
        <end position="215"/>
    </location>
</feature>
<evidence type="ECO:0000313" key="7">
    <source>
        <dbReference type="EMBL" id="KAK9089939.1"/>
    </source>
</evidence>
<dbReference type="EC" id="5.2.1.8" evidence="2 5"/>
<name>A0AAP0HK62_9MAGN</name>
<dbReference type="Pfam" id="PF00254">
    <property type="entry name" value="FKBP_C"/>
    <property type="match status" value="1"/>
</dbReference>
<sequence>MVARERDHRIMDASSLHSFIRFDCNLVMFRPPSCAAMLKHGRIGTNFPAPPLMCRVSRRSVFELIGLNAIVSYVNPAIGAPPQPKIIRTRKLSSGVIIQDIVEGDGPLAHQGDLVELNYVCRRSNGYFIHSTVDQLSGESRPVILPLDEKQTIRGLNDVLIGMRVGGKSRALIPPSVGYVNENLKPIPEEFGHRRRILSHADELLVFEVQLLKVL</sequence>
<reference evidence="7 8" key="1">
    <citation type="submission" date="2024-01" db="EMBL/GenBank/DDBJ databases">
        <title>Genome assemblies of Stephania.</title>
        <authorList>
            <person name="Yang L."/>
        </authorList>
    </citation>
    <scope>NUCLEOTIDE SEQUENCE [LARGE SCALE GENOMIC DNA]</scope>
    <source>
        <strain evidence="7">JXDWG</strain>
        <tissue evidence="7">Leaf</tissue>
    </source>
</reference>
<dbReference type="InterPro" id="IPR046357">
    <property type="entry name" value="PPIase_dom_sf"/>
</dbReference>
<dbReference type="GO" id="GO:0003755">
    <property type="term" value="F:peptidyl-prolyl cis-trans isomerase activity"/>
    <property type="evidence" value="ECO:0007669"/>
    <property type="project" value="UniProtKB-KW"/>
</dbReference>
<keyword evidence="8" id="KW-1185">Reference proteome</keyword>
<evidence type="ECO:0000256" key="4">
    <source>
        <dbReference type="ARBA" id="ARBA00023235"/>
    </source>
</evidence>
<evidence type="ECO:0000256" key="1">
    <source>
        <dbReference type="ARBA" id="ARBA00000971"/>
    </source>
</evidence>
<dbReference type="Proteomes" id="UP001419268">
    <property type="component" value="Unassembled WGS sequence"/>
</dbReference>
<keyword evidence="4 5" id="KW-0413">Isomerase</keyword>
<dbReference type="InterPro" id="IPR001179">
    <property type="entry name" value="PPIase_FKBP_dom"/>
</dbReference>
<evidence type="ECO:0000256" key="2">
    <source>
        <dbReference type="ARBA" id="ARBA00013194"/>
    </source>
</evidence>
<comment type="catalytic activity">
    <reaction evidence="1 5">
        <text>[protein]-peptidylproline (omega=180) = [protein]-peptidylproline (omega=0)</text>
        <dbReference type="Rhea" id="RHEA:16237"/>
        <dbReference type="Rhea" id="RHEA-COMP:10747"/>
        <dbReference type="Rhea" id="RHEA-COMP:10748"/>
        <dbReference type="ChEBI" id="CHEBI:83833"/>
        <dbReference type="ChEBI" id="CHEBI:83834"/>
        <dbReference type="EC" id="5.2.1.8"/>
    </reaction>
</comment>
<evidence type="ECO:0000259" key="6">
    <source>
        <dbReference type="PROSITE" id="PS50059"/>
    </source>
</evidence>
<dbReference type="PANTHER" id="PTHR43811">
    <property type="entry name" value="FKBP-TYPE PEPTIDYL-PROLYL CIS-TRANS ISOMERASE FKPA"/>
    <property type="match status" value="1"/>
</dbReference>
<evidence type="ECO:0000256" key="5">
    <source>
        <dbReference type="PROSITE-ProRule" id="PRU00277"/>
    </source>
</evidence>
<dbReference type="SUPFAM" id="SSF54534">
    <property type="entry name" value="FKBP-like"/>
    <property type="match status" value="1"/>
</dbReference>
<organism evidence="7 8">
    <name type="scientific">Stephania cephalantha</name>
    <dbReference type="NCBI Taxonomy" id="152367"/>
    <lineage>
        <taxon>Eukaryota</taxon>
        <taxon>Viridiplantae</taxon>
        <taxon>Streptophyta</taxon>
        <taxon>Embryophyta</taxon>
        <taxon>Tracheophyta</taxon>
        <taxon>Spermatophyta</taxon>
        <taxon>Magnoliopsida</taxon>
        <taxon>Ranunculales</taxon>
        <taxon>Menispermaceae</taxon>
        <taxon>Menispermoideae</taxon>
        <taxon>Cissampelideae</taxon>
        <taxon>Stephania</taxon>
    </lineage>
</organism>
<dbReference type="PANTHER" id="PTHR43811:SF26">
    <property type="entry name" value="PEPTIDYL-PROLYL CIS-TRANS ISOMERASE FKBP16-1, CHLOROPLASTIC"/>
    <property type="match status" value="1"/>
</dbReference>
<accession>A0AAP0HK62</accession>
<dbReference type="PROSITE" id="PS50059">
    <property type="entry name" value="FKBP_PPIASE"/>
    <property type="match status" value="1"/>
</dbReference>
<evidence type="ECO:0000256" key="3">
    <source>
        <dbReference type="ARBA" id="ARBA00023110"/>
    </source>
</evidence>
<gene>
    <name evidence="7" type="ORF">Scep_029021</name>
</gene>
<keyword evidence="3 5" id="KW-0697">Rotamase</keyword>
<dbReference type="EMBL" id="JBBNAG010000012">
    <property type="protein sequence ID" value="KAK9089939.1"/>
    <property type="molecule type" value="Genomic_DNA"/>
</dbReference>
<comment type="caution">
    <text evidence="7">The sequence shown here is derived from an EMBL/GenBank/DDBJ whole genome shotgun (WGS) entry which is preliminary data.</text>
</comment>
<protein>
    <recommendedName>
        <fullName evidence="2 5">peptidylprolyl isomerase</fullName>
        <ecNumber evidence="2 5">5.2.1.8</ecNumber>
    </recommendedName>
</protein>
<evidence type="ECO:0000313" key="8">
    <source>
        <dbReference type="Proteomes" id="UP001419268"/>
    </source>
</evidence>
<dbReference type="AlphaFoldDB" id="A0AAP0HK62"/>
<dbReference type="Gene3D" id="3.10.50.40">
    <property type="match status" value="1"/>
</dbReference>
<proteinExistence type="predicted"/>